<evidence type="ECO:0000313" key="2">
    <source>
        <dbReference type="EMBL" id="GAX15872.1"/>
    </source>
</evidence>
<evidence type="ECO:0000313" key="3">
    <source>
        <dbReference type="Proteomes" id="UP000198406"/>
    </source>
</evidence>
<dbReference type="OrthoDB" id="4696at2759"/>
<dbReference type="GO" id="GO:0016020">
    <property type="term" value="C:membrane"/>
    <property type="evidence" value="ECO:0007669"/>
    <property type="project" value="InterPro"/>
</dbReference>
<dbReference type="InterPro" id="IPR003425">
    <property type="entry name" value="CCB3/YggT"/>
</dbReference>
<dbReference type="PANTHER" id="PTHR33219">
    <property type="entry name" value="YLMG HOMOLOG PROTEIN 2, CHLOROPLASTIC"/>
    <property type="match status" value="1"/>
</dbReference>
<dbReference type="AlphaFoldDB" id="A0A1Z5JPV4"/>
<keyword evidence="3" id="KW-1185">Reference proteome</keyword>
<protein>
    <submittedName>
        <fullName evidence="2">YggT family protein</fullName>
    </submittedName>
</protein>
<feature type="chain" id="PRO_5012780514" evidence="1">
    <location>
        <begin position="17"/>
        <end position="154"/>
    </location>
</feature>
<proteinExistence type="predicted"/>
<dbReference type="EMBL" id="BDSP01000097">
    <property type="protein sequence ID" value="GAX15872.1"/>
    <property type="molecule type" value="Genomic_DNA"/>
</dbReference>
<reference evidence="2 3" key="1">
    <citation type="journal article" date="2015" name="Plant Cell">
        <title>Oil accumulation by the oleaginous diatom Fistulifera solaris as revealed by the genome and transcriptome.</title>
        <authorList>
            <person name="Tanaka T."/>
            <person name="Maeda Y."/>
            <person name="Veluchamy A."/>
            <person name="Tanaka M."/>
            <person name="Abida H."/>
            <person name="Marechal E."/>
            <person name="Bowler C."/>
            <person name="Muto M."/>
            <person name="Sunaga Y."/>
            <person name="Tanaka M."/>
            <person name="Yoshino T."/>
            <person name="Taniguchi T."/>
            <person name="Fukuda Y."/>
            <person name="Nemoto M."/>
            <person name="Matsumoto M."/>
            <person name="Wong P.S."/>
            <person name="Aburatani S."/>
            <person name="Fujibuchi W."/>
        </authorList>
    </citation>
    <scope>NUCLEOTIDE SEQUENCE [LARGE SCALE GENOMIC DNA]</scope>
    <source>
        <strain evidence="2 3">JPCC DA0580</strain>
    </source>
</reference>
<sequence length="154" mass="16962">MKICFCMLTWLSCVSAFTLPPRSFVTTTARHALTDSATTDFLFTSSSSSSLLTAATEAWVQPTADFLGPFLNFLSFAMLARVVLSWYPNTKVSDFPWIIVAVPTEPLLRAIKGVVPPAFGVDITPIVWLGFFTFVNEILLGQQGLLTMKLKYGI</sequence>
<keyword evidence="1" id="KW-0732">Signal</keyword>
<dbReference type="InParanoid" id="A0A1Z5JPV4"/>
<dbReference type="PANTHER" id="PTHR33219:SF14">
    <property type="entry name" value="PROTEIN COFACTOR ASSEMBLY OF COMPLEX C SUBUNIT B CCB3, CHLOROPLASTIC-RELATED"/>
    <property type="match status" value="1"/>
</dbReference>
<comment type="caution">
    <text evidence="2">The sequence shown here is derived from an EMBL/GenBank/DDBJ whole genome shotgun (WGS) entry which is preliminary data.</text>
</comment>
<dbReference type="Proteomes" id="UP000198406">
    <property type="component" value="Unassembled WGS sequence"/>
</dbReference>
<accession>A0A1Z5JPV4</accession>
<gene>
    <name evidence="2" type="ORF">FisN_2Lu409</name>
</gene>
<organism evidence="2 3">
    <name type="scientific">Fistulifera solaris</name>
    <name type="common">Oleaginous diatom</name>
    <dbReference type="NCBI Taxonomy" id="1519565"/>
    <lineage>
        <taxon>Eukaryota</taxon>
        <taxon>Sar</taxon>
        <taxon>Stramenopiles</taxon>
        <taxon>Ochrophyta</taxon>
        <taxon>Bacillariophyta</taxon>
        <taxon>Bacillariophyceae</taxon>
        <taxon>Bacillariophycidae</taxon>
        <taxon>Naviculales</taxon>
        <taxon>Naviculaceae</taxon>
        <taxon>Fistulifera</taxon>
    </lineage>
</organism>
<dbReference type="Pfam" id="PF02325">
    <property type="entry name" value="CCB3_YggT"/>
    <property type="match status" value="1"/>
</dbReference>
<feature type="signal peptide" evidence="1">
    <location>
        <begin position="1"/>
        <end position="16"/>
    </location>
</feature>
<evidence type="ECO:0000256" key="1">
    <source>
        <dbReference type="SAM" id="SignalP"/>
    </source>
</evidence>
<name>A0A1Z5JPV4_FISSO</name>